<evidence type="ECO:0000313" key="3">
    <source>
        <dbReference type="Proteomes" id="UP000651452"/>
    </source>
</evidence>
<feature type="compositionally biased region" description="Polar residues" evidence="1">
    <location>
        <begin position="33"/>
        <end position="50"/>
    </location>
</feature>
<accession>A0A8H7JC58</accession>
<keyword evidence="3" id="KW-1185">Reference proteome</keyword>
<protein>
    <submittedName>
        <fullName evidence="2">Uncharacterized protein</fullName>
    </submittedName>
</protein>
<evidence type="ECO:0000313" key="2">
    <source>
        <dbReference type="EMBL" id="KAF9699626.1"/>
    </source>
</evidence>
<dbReference type="AlphaFoldDB" id="A0A8H7JC58"/>
<comment type="caution">
    <text evidence="2">The sequence shown here is derived from an EMBL/GenBank/DDBJ whole genome shotgun (WGS) entry which is preliminary data.</text>
</comment>
<organism evidence="2 3">
    <name type="scientific">Ascochyta lentis</name>
    <dbReference type="NCBI Taxonomy" id="205686"/>
    <lineage>
        <taxon>Eukaryota</taxon>
        <taxon>Fungi</taxon>
        <taxon>Dikarya</taxon>
        <taxon>Ascomycota</taxon>
        <taxon>Pezizomycotina</taxon>
        <taxon>Dothideomycetes</taxon>
        <taxon>Pleosporomycetidae</taxon>
        <taxon>Pleosporales</taxon>
        <taxon>Pleosporineae</taxon>
        <taxon>Didymellaceae</taxon>
        <taxon>Ascochyta</taxon>
    </lineage>
</organism>
<sequence>MRYLGLQKFPIGSHENQSLQDQAIKGIEPRPLYSSTSDKPPANILNSPRNQHNKNQHLHQKRVEPRKNPDSEANEVEQPPNKRRRSPPPPTSCQQPTGHQHGTCKRIPGRHGRRRGPAKEPVATLTFSKPSFARRSRPGTKGWHERKSISRPASRLRVFEARVPKPALMQKNAAVYK</sequence>
<name>A0A8H7JC58_9PLEO</name>
<reference evidence="2" key="1">
    <citation type="submission" date="2018-12" db="EMBL/GenBank/DDBJ databases">
        <authorList>
            <person name="Syme R.A."/>
            <person name="Farfan-Caceres L."/>
            <person name="Lichtenzveig J."/>
        </authorList>
    </citation>
    <scope>NUCLEOTIDE SEQUENCE</scope>
    <source>
        <strain evidence="2">Al4</strain>
    </source>
</reference>
<proteinExistence type="predicted"/>
<feature type="compositionally biased region" description="Basic and acidic residues" evidence="1">
    <location>
        <begin position="61"/>
        <end position="70"/>
    </location>
</feature>
<feature type="region of interest" description="Disordered" evidence="1">
    <location>
        <begin position="1"/>
        <end position="152"/>
    </location>
</feature>
<dbReference type="Proteomes" id="UP000651452">
    <property type="component" value="Unassembled WGS sequence"/>
</dbReference>
<reference evidence="2" key="2">
    <citation type="submission" date="2020-09" db="EMBL/GenBank/DDBJ databases">
        <title>Reference genome assembly for Australian Ascochyta lentis isolate Al4.</title>
        <authorList>
            <person name="Lee R.C."/>
            <person name="Farfan-Caceres L.M."/>
            <person name="Debler J.W."/>
            <person name="Williams A.H."/>
            <person name="Henares B.M."/>
        </authorList>
    </citation>
    <scope>NUCLEOTIDE SEQUENCE</scope>
    <source>
        <strain evidence="2">Al4</strain>
    </source>
</reference>
<feature type="compositionally biased region" description="Basic residues" evidence="1">
    <location>
        <begin position="102"/>
        <end position="116"/>
    </location>
</feature>
<feature type="compositionally biased region" description="Basic residues" evidence="1">
    <location>
        <begin position="51"/>
        <end position="60"/>
    </location>
</feature>
<evidence type="ECO:0000256" key="1">
    <source>
        <dbReference type="SAM" id="MobiDB-lite"/>
    </source>
</evidence>
<dbReference type="EMBL" id="RZGK01000004">
    <property type="protein sequence ID" value="KAF9699626.1"/>
    <property type="molecule type" value="Genomic_DNA"/>
</dbReference>
<gene>
    <name evidence="2" type="ORF">EKO04_002138</name>
</gene>